<reference evidence="7" key="2">
    <citation type="submission" date="2021-10" db="EMBL/GenBank/DDBJ databases">
        <title>Phylogenomics reveals ancestral predisposition of the termite-cultivated fungus Termitomyces towards a domesticated lifestyle.</title>
        <authorList>
            <person name="Auxier B."/>
            <person name="Grum-Grzhimaylo A."/>
            <person name="Cardenas M.E."/>
            <person name="Lodge J.D."/>
            <person name="Laessoe T."/>
            <person name="Pedersen O."/>
            <person name="Smith M.E."/>
            <person name="Kuyper T.W."/>
            <person name="Franco-Molano E.A."/>
            <person name="Baroni T.J."/>
            <person name="Aanen D.K."/>
        </authorList>
    </citation>
    <scope>NUCLEOTIDE SEQUENCE</scope>
    <source>
        <strain evidence="7">D49</strain>
    </source>
</reference>
<organism evidence="7 8">
    <name type="scientific">Sphagnurus paluster</name>
    <dbReference type="NCBI Taxonomy" id="117069"/>
    <lineage>
        <taxon>Eukaryota</taxon>
        <taxon>Fungi</taxon>
        <taxon>Dikarya</taxon>
        <taxon>Basidiomycota</taxon>
        <taxon>Agaricomycotina</taxon>
        <taxon>Agaricomycetes</taxon>
        <taxon>Agaricomycetidae</taxon>
        <taxon>Agaricales</taxon>
        <taxon>Tricholomatineae</taxon>
        <taxon>Lyophyllaceae</taxon>
        <taxon>Sphagnurus</taxon>
    </lineage>
</organism>
<gene>
    <name evidence="7" type="ORF">H0H81_012159</name>
</gene>
<dbReference type="GO" id="GO:0005634">
    <property type="term" value="C:nucleus"/>
    <property type="evidence" value="ECO:0007669"/>
    <property type="project" value="UniProtKB-SubCell"/>
</dbReference>
<evidence type="ECO:0000256" key="1">
    <source>
        <dbReference type="ARBA" id="ARBA00004123"/>
    </source>
</evidence>
<dbReference type="Proteomes" id="UP000717328">
    <property type="component" value="Unassembled WGS sequence"/>
</dbReference>
<keyword evidence="4" id="KW-0804">Transcription</keyword>
<proteinExistence type="predicted"/>
<sequence length="290" mass="31239">MTVQPARSCHFPFSDPVQEIPTEIALLIHGKVLGGNYHANAAVSLSLSSGLHRIRTPSSSILGSTPAGSPIASTRALPPPNDSLEEGERIDAFWAALILNSYWIAIQESHMFLDLQHIGVDTPWPMDVIEYQLQLLPRVSSGTIRNFLESMSIEGFSTVALHAKAAVLLEQATVIGASIPDTTLGAENMVQSDTFKRLDTLIDVFKSHFPLLEGMNVGSSEAETLLVVRMMTHAATIKLHLSLSDKGNEHSRQKVLVSAQSIAVLTHNSIPTSVLKTDPIIGVSGLSPNP</sequence>
<keyword evidence="5" id="KW-0539">Nucleus</keyword>
<dbReference type="InterPro" id="IPR050815">
    <property type="entry name" value="TF_fung"/>
</dbReference>
<dbReference type="PANTHER" id="PTHR47338:SF29">
    <property type="entry name" value="ZN(2)-C6 FUNGAL-TYPE DOMAIN-CONTAINING PROTEIN"/>
    <property type="match status" value="1"/>
</dbReference>
<dbReference type="GO" id="GO:0046872">
    <property type="term" value="F:metal ion binding"/>
    <property type="evidence" value="ECO:0007669"/>
    <property type="project" value="UniProtKB-KW"/>
</dbReference>
<evidence type="ECO:0000256" key="2">
    <source>
        <dbReference type="ARBA" id="ARBA00022723"/>
    </source>
</evidence>
<dbReference type="OrthoDB" id="2309723at2759"/>
<evidence type="ECO:0000313" key="8">
    <source>
        <dbReference type="Proteomes" id="UP000717328"/>
    </source>
</evidence>
<evidence type="ECO:0000256" key="4">
    <source>
        <dbReference type="ARBA" id="ARBA00023163"/>
    </source>
</evidence>
<feature type="region of interest" description="Disordered" evidence="6">
    <location>
        <begin position="58"/>
        <end position="83"/>
    </location>
</feature>
<accession>A0A9P7K878</accession>
<evidence type="ECO:0000256" key="5">
    <source>
        <dbReference type="ARBA" id="ARBA00023242"/>
    </source>
</evidence>
<comment type="subcellular location">
    <subcellularLocation>
        <location evidence="1">Nucleus</location>
    </subcellularLocation>
</comment>
<protein>
    <recommendedName>
        <fullName evidence="9">Transcription factor domain-containing protein</fullName>
    </recommendedName>
</protein>
<keyword evidence="2" id="KW-0479">Metal-binding</keyword>
<keyword evidence="3" id="KW-0805">Transcription regulation</keyword>
<comment type="caution">
    <text evidence="7">The sequence shown here is derived from an EMBL/GenBank/DDBJ whole genome shotgun (WGS) entry which is preliminary data.</text>
</comment>
<dbReference type="AlphaFoldDB" id="A0A9P7K878"/>
<keyword evidence="8" id="KW-1185">Reference proteome</keyword>
<evidence type="ECO:0008006" key="9">
    <source>
        <dbReference type="Google" id="ProtNLM"/>
    </source>
</evidence>
<reference evidence="7" key="1">
    <citation type="submission" date="2021-02" db="EMBL/GenBank/DDBJ databases">
        <authorList>
            <person name="Nieuwenhuis M."/>
            <person name="Van De Peppel L.J.J."/>
        </authorList>
    </citation>
    <scope>NUCLEOTIDE SEQUENCE</scope>
    <source>
        <strain evidence="7">D49</strain>
    </source>
</reference>
<dbReference type="GO" id="GO:0000981">
    <property type="term" value="F:DNA-binding transcription factor activity, RNA polymerase II-specific"/>
    <property type="evidence" value="ECO:0007669"/>
    <property type="project" value="InterPro"/>
</dbReference>
<evidence type="ECO:0000256" key="6">
    <source>
        <dbReference type="SAM" id="MobiDB-lite"/>
    </source>
</evidence>
<dbReference type="EMBL" id="JABCKI010005758">
    <property type="protein sequence ID" value="KAG5638521.1"/>
    <property type="molecule type" value="Genomic_DNA"/>
</dbReference>
<feature type="compositionally biased region" description="Polar residues" evidence="6">
    <location>
        <begin position="58"/>
        <end position="67"/>
    </location>
</feature>
<evidence type="ECO:0000313" key="7">
    <source>
        <dbReference type="EMBL" id="KAG5638521.1"/>
    </source>
</evidence>
<dbReference type="PANTHER" id="PTHR47338">
    <property type="entry name" value="ZN(II)2CYS6 TRANSCRIPTION FACTOR (EUROFUNG)-RELATED"/>
    <property type="match status" value="1"/>
</dbReference>
<evidence type="ECO:0000256" key="3">
    <source>
        <dbReference type="ARBA" id="ARBA00023015"/>
    </source>
</evidence>
<name>A0A9P7K878_9AGAR</name>